<evidence type="ECO:0000313" key="1">
    <source>
        <dbReference type="EMBL" id="KAG8546494.1"/>
    </source>
</evidence>
<protein>
    <recommendedName>
        <fullName evidence="3">Secreted protein</fullName>
    </recommendedName>
</protein>
<gene>
    <name evidence="1" type="ORF">GDO81_018795</name>
</gene>
<keyword evidence="2" id="KW-1185">Reference proteome</keyword>
<dbReference type="AlphaFoldDB" id="A0AAV6ZGC1"/>
<comment type="caution">
    <text evidence="1">The sequence shown here is derived from an EMBL/GenBank/DDBJ whole genome shotgun (WGS) entry which is preliminary data.</text>
</comment>
<reference evidence="1" key="1">
    <citation type="thesis" date="2020" institute="ProQuest LLC" country="789 East Eisenhower Parkway, Ann Arbor, MI, USA">
        <title>Comparative Genomics and Chromosome Evolution.</title>
        <authorList>
            <person name="Mudd A.B."/>
        </authorList>
    </citation>
    <scope>NUCLEOTIDE SEQUENCE</scope>
    <source>
        <strain evidence="1">237g6f4</strain>
        <tissue evidence="1">Blood</tissue>
    </source>
</reference>
<proteinExistence type="predicted"/>
<accession>A0AAV6ZGC1</accession>
<sequence length="80" mass="8674">MKLHYGLLCTSHLATGLHSPVPGPVQSVLCLCLKPVPLVCLVQADQRSLPGNCSMSRLPAVTCRFPGDKRDSYLEGRRGQ</sequence>
<dbReference type="EMBL" id="WNYA01001059">
    <property type="protein sequence ID" value="KAG8546494.1"/>
    <property type="molecule type" value="Genomic_DNA"/>
</dbReference>
<organism evidence="1 2">
    <name type="scientific">Engystomops pustulosus</name>
    <name type="common">Tungara frog</name>
    <name type="synonym">Physalaemus pustulosus</name>
    <dbReference type="NCBI Taxonomy" id="76066"/>
    <lineage>
        <taxon>Eukaryota</taxon>
        <taxon>Metazoa</taxon>
        <taxon>Chordata</taxon>
        <taxon>Craniata</taxon>
        <taxon>Vertebrata</taxon>
        <taxon>Euteleostomi</taxon>
        <taxon>Amphibia</taxon>
        <taxon>Batrachia</taxon>
        <taxon>Anura</taxon>
        <taxon>Neobatrachia</taxon>
        <taxon>Hyloidea</taxon>
        <taxon>Leptodactylidae</taxon>
        <taxon>Leiuperinae</taxon>
        <taxon>Engystomops</taxon>
    </lineage>
</organism>
<name>A0AAV6ZGC1_ENGPU</name>
<evidence type="ECO:0008006" key="3">
    <source>
        <dbReference type="Google" id="ProtNLM"/>
    </source>
</evidence>
<dbReference type="Proteomes" id="UP000824782">
    <property type="component" value="Unassembled WGS sequence"/>
</dbReference>
<evidence type="ECO:0000313" key="2">
    <source>
        <dbReference type="Proteomes" id="UP000824782"/>
    </source>
</evidence>